<keyword evidence="3" id="KW-1185">Reference proteome</keyword>
<accession>A0A665TKM1</accession>
<dbReference type="Proteomes" id="UP000472264">
    <property type="component" value="Chromosome 15"/>
</dbReference>
<reference evidence="2" key="1">
    <citation type="submission" date="2021-04" db="EMBL/GenBank/DDBJ databases">
        <authorList>
            <consortium name="Wellcome Sanger Institute Data Sharing"/>
        </authorList>
    </citation>
    <scope>NUCLEOTIDE SEQUENCE [LARGE SCALE GENOMIC DNA]</scope>
</reference>
<sequence length="156" mass="18398">MYICSSKYYWKTDVFFFFFLLWTKIGILPKFCIFTFHQICIAHLYAWSHLKNQSKSTSLYLYYHTFCAIILSTLFNFFTPSTAERKEFMLDFAKTLVEANIPIEKAPKLADFLQKYCKQGGSIPALFHFRSKYQPDTPGTSYSQQLLCPLNNDKVW</sequence>
<keyword evidence="1" id="KW-0812">Transmembrane</keyword>
<keyword evidence="1" id="KW-1133">Transmembrane helix</keyword>
<feature type="transmembrane region" description="Helical" evidence="1">
    <location>
        <begin position="59"/>
        <end position="78"/>
    </location>
</feature>
<organism evidence="2 3">
    <name type="scientific">Echeneis naucrates</name>
    <name type="common">Live sharksucker</name>
    <dbReference type="NCBI Taxonomy" id="173247"/>
    <lineage>
        <taxon>Eukaryota</taxon>
        <taxon>Metazoa</taxon>
        <taxon>Chordata</taxon>
        <taxon>Craniata</taxon>
        <taxon>Vertebrata</taxon>
        <taxon>Euteleostomi</taxon>
        <taxon>Actinopterygii</taxon>
        <taxon>Neopterygii</taxon>
        <taxon>Teleostei</taxon>
        <taxon>Neoteleostei</taxon>
        <taxon>Acanthomorphata</taxon>
        <taxon>Carangaria</taxon>
        <taxon>Carangiformes</taxon>
        <taxon>Echeneidae</taxon>
        <taxon>Echeneis</taxon>
    </lineage>
</organism>
<proteinExistence type="predicted"/>
<name>A0A665TKM1_ECHNA</name>
<evidence type="ECO:0000313" key="3">
    <source>
        <dbReference type="Proteomes" id="UP000472264"/>
    </source>
</evidence>
<dbReference type="Ensembl" id="ENSENLT00000007876.1">
    <property type="protein sequence ID" value="ENSENLP00000007548.1"/>
    <property type="gene ID" value="ENSENLG00000003643.1"/>
</dbReference>
<dbReference type="AlphaFoldDB" id="A0A665TKM1"/>
<reference evidence="2" key="2">
    <citation type="submission" date="2025-08" db="UniProtKB">
        <authorList>
            <consortium name="Ensembl"/>
        </authorList>
    </citation>
    <scope>IDENTIFICATION</scope>
</reference>
<feature type="transmembrane region" description="Helical" evidence="1">
    <location>
        <begin position="15"/>
        <end position="47"/>
    </location>
</feature>
<evidence type="ECO:0000313" key="2">
    <source>
        <dbReference type="Ensembl" id="ENSENLP00000007548.1"/>
    </source>
</evidence>
<protein>
    <submittedName>
        <fullName evidence="2">Uncharacterized protein</fullName>
    </submittedName>
</protein>
<evidence type="ECO:0000256" key="1">
    <source>
        <dbReference type="SAM" id="Phobius"/>
    </source>
</evidence>
<reference evidence="2" key="3">
    <citation type="submission" date="2025-09" db="UniProtKB">
        <authorList>
            <consortium name="Ensembl"/>
        </authorList>
    </citation>
    <scope>IDENTIFICATION</scope>
</reference>
<keyword evidence="1" id="KW-0472">Membrane</keyword>
<dbReference type="InParanoid" id="A0A665TKM1"/>